<evidence type="ECO:0000256" key="8">
    <source>
        <dbReference type="ARBA" id="ARBA00039911"/>
    </source>
</evidence>
<evidence type="ECO:0000256" key="7">
    <source>
        <dbReference type="ARBA" id="ARBA00023242"/>
    </source>
</evidence>
<dbReference type="GO" id="GO:0006357">
    <property type="term" value="P:regulation of transcription by RNA polymerase II"/>
    <property type="evidence" value="ECO:0007669"/>
    <property type="project" value="InterPro"/>
</dbReference>
<feature type="region of interest" description="Disordered" evidence="10">
    <location>
        <begin position="793"/>
        <end position="830"/>
    </location>
</feature>
<feature type="compositionally biased region" description="Low complexity" evidence="10">
    <location>
        <begin position="25"/>
        <end position="36"/>
    </location>
</feature>
<dbReference type="PROSITE" id="PS01289">
    <property type="entry name" value="TSC22"/>
    <property type="match status" value="1"/>
</dbReference>
<keyword evidence="6" id="KW-0804">Transcription</keyword>
<comment type="similarity">
    <text evidence="3">Belongs to the TSC-22/Dip/Bun family.</text>
</comment>
<evidence type="ECO:0000313" key="12">
    <source>
        <dbReference type="Proteomes" id="UP000265200"/>
    </source>
</evidence>
<keyword evidence="9" id="KW-0175">Coiled coil</keyword>
<dbReference type="GO" id="GO:0005737">
    <property type="term" value="C:cytoplasm"/>
    <property type="evidence" value="ECO:0007669"/>
    <property type="project" value="UniProtKB-SubCell"/>
</dbReference>
<evidence type="ECO:0000313" key="11">
    <source>
        <dbReference type="Ensembl" id="ENSORLP00015019842.1"/>
    </source>
</evidence>
<feature type="region of interest" description="Disordered" evidence="10">
    <location>
        <begin position="342"/>
        <end position="365"/>
    </location>
</feature>
<sequence length="830" mass="85543">MHHQDLSGESSGSGSRKTSFHFRRGSSGAPASPAAAAGGGGTPAEDSPAQAGSSSPALHHGPGTQSQGPGTQMKKKSGFQITSVTSAQVSVSGNNSLADDTESYDDMDESHTEDLSSSDLLDVSVSKATDKGVPERSSSDETLNSLHGVDTPGLVSPNEPLQPHSILQGAQHHSSLVNGAVHHPYSPQTSHHQRSDSLGGAEPSLPTLPVQPLASSSPSLLSKAGPSPTQRPVALDNSKVVAGQQIIPLIGTSAETNIKGGVWIPGSSAGPAAPSTLSGLEPGQPASSAAAGPGPAHGTQTQHIHTQTATGSRFRVVKLDTNSEPVRKGRWTCTEYYEKEIPHAAPSEGPKAAETAAEPEVGNAGISPAIPPVQPLHNLQPYQPQGQDFTSPQAMQSPPQAPQTATLSYISPQEVVGSIHIQKPVTIAAVPAAAPKTDGSLTPLLIPQQLPYAVDPQQVQPQGGYPPPQLHAGGVVAPGNIRQPDFIQPTAPFQTQVQPPLPHPTAGIPVTPGVAVPPQQPVSITQQLPLHGQPPQPAPAAFAAGQLQPQIRPPSAGAVPVAPSHGSPYMTALQADLKPLLASGMNIPHVPAGGSSVKSSQLEDAQRLLLQHQGLLGLPRLGAAVAAVGDGAAEGVGSLAHMGMSAEASAFMVAAGLRSQHAEGEDDSLYCQRAAVGGFHGRDSMNSRCCTAVAMDLGVCQLRNFSISFLSSVLAKECASVRVDNSSSGIGVVAIDNKIEQAMDLVKSHLMYAVREEVEVLKEQIKELIERNTQLEQENNLLKTLASPEQMAQFQAQVQTDGSPSSAVQPPVPPGNSQVLPSTQNSGTSA</sequence>
<dbReference type="PANTHER" id="PTHR46745">
    <property type="entry name" value="TSC22 DOMAIN FAMILY PROTEIN 1"/>
    <property type="match status" value="1"/>
</dbReference>
<dbReference type="AlphaFoldDB" id="A0A3P9IIE0"/>
<name>A0A3P9IIE0_ORYLA</name>
<feature type="region of interest" description="Disordered" evidence="10">
    <location>
        <begin position="270"/>
        <end position="310"/>
    </location>
</feature>
<feature type="compositionally biased region" description="Basic and acidic residues" evidence="10">
    <location>
        <begin position="128"/>
        <end position="139"/>
    </location>
</feature>
<feature type="compositionally biased region" description="Polar residues" evidence="10">
    <location>
        <begin position="793"/>
        <end position="802"/>
    </location>
</feature>
<dbReference type="CDD" id="cd21938">
    <property type="entry name" value="ZIP_TSC22D1"/>
    <property type="match status" value="1"/>
</dbReference>
<reference key="1">
    <citation type="journal article" date="2007" name="Nature">
        <title>The medaka draft genome and insights into vertebrate genome evolution.</title>
        <authorList>
            <person name="Kasahara M."/>
            <person name="Naruse K."/>
            <person name="Sasaki S."/>
            <person name="Nakatani Y."/>
            <person name="Qu W."/>
            <person name="Ahsan B."/>
            <person name="Yamada T."/>
            <person name="Nagayasu Y."/>
            <person name="Doi K."/>
            <person name="Kasai Y."/>
            <person name="Jindo T."/>
            <person name="Kobayashi D."/>
            <person name="Shimada A."/>
            <person name="Toyoda A."/>
            <person name="Kuroki Y."/>
            <person name="Fujiyama A."/>
            <person name="Sasaki T."/>
            <person name="Shimizu A."/>
            <person name="Asakawa S."/>
            <person name="Shimizu N."/>
            <person name="Hashimoto S."/>
            <person name="Yang J."/>
            <person name="Lee Y."/>
            <person name="Matsushima K."/>
            <person name="Sugano S."/>
            <person name="Sakaizumi M."/>
            <person name="Narita T."/>
            <person name="Ohishi K."/>
            <person name="Haga S."/>
            <person name="Ohta F."/>
            <person name="Nomoto H."/>
            <person name="Nogata K."/>
            <person name="Morishita T."/>
            <person name="Endo T."/>
            <person name="Shin-I T."/>
            <person name="Takeda H."/>
            <person name="Morishita S."/>
            <person name="Kohara Y."/>
        </authorList>
    </citation>
    <scope>NUCLEOTIDE SEQUENCE [LARGE SCALE GENOMIC DNA]</scope>
    <source>
        <strain>Hd-rR</strain>
    </source>
</reference>
<protein>
    <recommendedName>
        <fullName evidence="8">TSC22 domain family protein 1</fullName>
    </recommendedName>
</protein>
<evidence type="ECO:0000256" key="3">
    <source>
        <dbReference type="ARBA" id="ARBA00007908"/>
    </source>
</evidence>
<dbReference type="FunFam" id="1.20.5.490:FF:000002">
    <property type="entry name" value="TSC22 domain family, member 1"/>
    <property type="match status" value="1"/>
</dbReference>
<dbReference type="GO" id="GO:0005634">
    <property type="term" value="C:nucleus"/>
    <property type="evidence" value="ECO:0007669"/>
    <property type="project" value="UniProtKB-SubCell"/>
</dbReference>
<dbReference type="Ensembl" id="ENSORLT00015035744.1">
    <property type="protein sequence ID" value="ENSORLP00015019842.1"/>
    <property type="gene ID" value="ENSORLG00015020933.1"/>
</dbReference>
<feature type="compositionally biased region" description="Low complexity" evidence="10">
    <location>
        <begin position="282"/>
        <end position="310"/>
    </location>
</feature>
<evidence type="ECO:0000256" key="5">
    <source>
        <dbReference type="ARBA" id="ARBA00023015"/>
    </source>
</evidence>
<dbReference type="InterPro" id="IPR047862">
    <property type="entry name" value="TSC22/BUN_CS"/>
</dbReference>
<feature type="region of interest" description="Disordered" evidence="10">
    <location>
        <begin position="1"/>
        <end position="233"/>
    </location>
</feature>
<dbReference type="SUPFAM" id="SSF58026">
    <property type="entry name" value="Delta-sleep-inducing peptide immunoreactive peptide"/>
    <property type="match status" value="1"/>
</dbReference>
<feature type="compositionally biased region" description="Low complexity" evidence="10">
    <location>
        <begin position="61"/>
        <end position="72"/>
    </location>
</feature>
<proteinExistence type="inferred from homology"/>
<reference evidence="11" key="4">
    <citation type="submission" date="2025-09" db="UniProtKB">
        <authorList>
            <consortium name="Ensembl"/>
        </authorList>
    </citation>
    <scope>IDENTIFICATION</scope>
    <source>
        <strain evidence="11">HSOK</strain>
    </source>
</reference>
<evidence type="ECO:0000256" key="4">
    <source>
        <dbReference type="ARBA" id="ARBA00022490"/>
    </source>
</evidence>
<feature type="compositionally biased region" description="Polar residues" evidence="10">
    <location>
        <begin position="79"/>
        <end position="98"/>
    </location>
</feature>
<keyword evidence="4" id="KW-0963">Cytoplasm</keyword>
<keyword evidence="7" id="KW-0539">Nucleus</keyword>
<dbReference type="InterPro" id="IPR000580">
    <property type="entry name" value="TSC22/Bun"/>
</dbReference>
<reference evidence="11" key="3">
    <citation type="submission" date="2025-08" db="UniProtKB">
        <authorList>
            <consortium name="Ensembl"/>
        </authorList>
    </citation>
    <scope>IDENTIFICATION</scope>
    <source>
        <strain evidence="11">HSOK</strain>
    </source>
</reference>
<accession>A0A3P9IIE0</accession>
<feature type="coiled-coil region" evidence="9">
    <location>
        <begin position="751"/>
        <end position="785"/>
    </location>
</feature>
<evidence type="ECO:0000256" key="10">
    <source>
        <dbReference type="SAM" id="MobiDB-lite"/>
    </source>
</evidence>
<feature type="compositionally biased region" description="Polar residues" evidence="10">
    <location>
        <begin position="815"/>
        <end position="830"/>
    </location>
</feature>
<feature type="compositionally biased region" description="Low complexity" evidence="10">
    <location>
        <begin position="115"/>
        <end position="126"/>
    </location>
</feature>
<feature type="compositionally biased region" description="Polar residues" evidence="10">
    <location>
        <begin position="7"/>
        <end position="17"/>
    </location>
</feature>
<dbReference type="Gene3D" id="1.20.5.490">
    <property type="entry name" value="Single helix bin"/>
    <property type="match status" value="1"/>
</dbReference>
<organism evidence="11 12">
    <name type="scientific">Oryzias latipes</name>
    <name type="common">Japanese rice fish</name>
    <name type="synonym">Japanese killifish</name>
    <dbReference type="NCBI Taxonomy" id="8090"/>
    <lineage>
        <taxon>Eukaryota</taxon>
        <taxon>Metazoa</taxon>
        <taxon>Chordata</taxon>
        <taxon>Craniata</taxon>
        <taxon>Vertebrata</taxon>
        <taxon>Euteleostomi</taxon>
        <taxon>Actinopterygii</taxon>
        <taxon>Neopterygii</taxon>
        <taxon>Teleostei</taxon>
        <taxon>Neoteleostei</taxon>
        <taxon>Acanthomorphata</taxon>
        <taxon>Ovalentaria</taxon>
        <taxon>Atherinomorphae</taxon>
        <taxon>Beloniformes</taxon>
        <taxon>Adrianichthyidae</taxon>
        <taxon>Oryziinae</taxon>
        <taxon>Oryzias</taxon>
    </lineage>
</organism>
<evidence type="ECO:0000256" key="9">
    <source>
        <dbReference type="SAM" id="Coils"/>
    </source>
</evidence>
<comment type="subcellular location">
    <subcellularLocation>
        <location evidence="2">Cytoplasm</location>
    </subcellularLocation>
    <subcellularLocation>
        <location evidence="1">Nucleus</location>
    </subcellularLocation>
</comment>
<feature type="compositionally biased region" description="Low complexity" evidence="10">
    <location>
        <begin position="208"/>
        <end position="228"/>
    </location>
</feature>
<dbReference type="PANTHER" id="PTHR46745:SF1">
    <property type="entry name" value="TSC22 DOMAIN FAMILY PROTEIN 1"/>
    <property type="match status" value="1"/>
</dbReference>
<evidence type="ECO:0000256" key="2">
    <source>
        <dbReference type="ARBA" id="ARBA00004496"/>
    </source>
</evidence>
<feature type="compositionally biased region" description="Acidic residues" evidence="10">
    <location>
        <begin position="99"/>
        <end position="108"/>
    </location>
</feature>
<evidence type="ECO:0000256" key="6">
    <source>
        <dbReference type="ARBA" id="ARBA00023163"/>
    </source>
</evidence>
<dbReference type="Proteomes" id="UP000265200">
    <property type="component" value="Chromosome 2"/>
</dbReference>
<evidence type="ECO:0000256" key="1">
    <source>
        <dbReference type="ARBA" id="ARBA00004123"/>
    </source>
</evidence>
<reference evidence="11 12" key="2">
    <citation type="submission" date="2017-04" db="EMBL/GenBank/DDBJ databases">
        <title>CpG methylation of centromeres and impact of large insertions on vertebrate speciation.</title>
        <authorList>
            <person name="Ichikawa K."/>
            <person name="Yoshimura J."/>
            <person name="Morishita S."/>
        </authorList>
    </citation>
    <scope>NUCLEOTIDE SEQUENCE</scope>
    <source>
        <strain evidence="11 12">HSOK</strain>
    </source>
</reference>
<dbReference type="Pfam" id="PF01166">
    <property type="entry name" value="TSC22"/>
    <property type="match status" value="1"/>
</dbReference>
<keyword evidence="5" id="KW-0805">Transcription regulation</keyword>